<keyword evidence="3" id="KW-1185">Reference proteome</keyword>
<dbReference type="SUPFAM" id="SSF53955">
    <property type="entry name" value="Lysozyme-like"/>
    <property type="match status" value="1"/>
</dbReference>
<organism evidence="2 3">
    <name type="scientific">Sneathiella marina</name>
    <dbReference type="NCBI Taxonomy" id="2950108"/>
    <lineage>
        <taxon>Bacteria</taxon>
        <taxon>Pseudomonadati</taxon>
        <taxon>Pseudomonadota</taxon>
        <taxon>Alphaproteobacteria</taxon>
        <taxon>Sneathiellales</taxon>
        <taxon>Sneathiellaceae</taxon>
        <taxon>Sneathiella</taxon>
    </lineage>
</organism>
<feature type="chain" id="PRO_5046132534" evidence="1">
    <location>
        <begin position="23"/>
        <end position="234"/>
    </location>
</feature>
<dbReference type="Proteomes" id="UP001056291">
    <property type="component" value="Chromosome"/>
</dbReference>
<dbReference type="EMBL" id="CP098747">
    <property type="protein sequence ID" value="USG61889.1"/>
    <property type="molecule type" value="Genomic_DNA"/>
</dbReference>
<proteinExistence type="predicted"/>
<protein>
    <submittedName>
        <fullName evidence="2">Transglycosylase SLT domain-containing protein</fullName>
    </submittedName>
</protein>
<name>A0ABY4W4Z1_9PROT</name>
<keyword evidence="1" id="KW-0732">Signal</keyword>
<reference evidence="2" key="1">
    <citation type="submission" date="2022-06" db="EMBL/GenBank/DDBJ databases">
        <title>Sneathiella actinostolidae sp. nov., isolated from a sea anemonein the Western Pacific Ocean.</title>
        <authorList>
            <person name="Wei M.J."/>
        </authorList>
    </citation>
    <scope>NUCLEOTIDE SEQUENCE</scope>
    <source>
        <strain evidence="2">PHK-P5</strain>
    </source>
</reference>
<sequence length="234" mass="27212">MRMMRLFFGCVTLCLIGGSAMAAPFPPNSVEYEETCRVAVEKAEKENRLPKRLLSAISLTETGRWHAKRQEIIAWPWTVYAEGRGRYLPNKAAAIEEVKTLKAKGVKNIDVGCMQVNLHFHPKAFENLNAAFDPNRNTKYAAELLASLRQRDRSWTKAIAYYHSKTKKFYIPYRRKVMKIWQEERRKDSEARRAEARKTYRLSREKLKERLKEASARRFTQSLKQKKPVVDGAS</sequence>
<accession>A0ABY4W4Z1</accession>
<dbReference type="RefSeq" id="WP_251935266.1">
    <property type="nucleotide sequence ID" value="NZ_CP098747.1"/>
</dbReference>
<gene>
    <name evidence="2" type="ORF">NBZ79_02735</name>
</gene>
<evidence type="ECO:0000256" key="1">
    <source>
        <dbReference type="SAM" id="SignalP"/>
    </source>
</evidence>
<evidence type="ECO:0000313" key="3">
    <source>
        <dbReference type="Proteomes" id="UP001056291"/>
    </source>
</evidence>
<evidence type="ECO:0000313" key="2">
    <source>
        <dbReference type="EMBL" id="USG61889.1"/>
    </source>
</evidence>
<dbReference type="Gene3D" id="1.10.530.10">
    <property type="match status" value="1"/>
</dbReference>
<dbReference type="InterPro" id="IPR023346">
    <property type="entry name" value="Lysozyme-like_dom_sf"/>
</dbReference>
<feature type="signal peptide" evidence="1">
    <location>
        <begin position="1"/>
        <end position="22"/>
    </location>
</feature>